<feature type="region of interest" description="Disordered" evidence="1">
    <location>
        <begin position="118"/>
        <end position="195"/>
    </location>
</feature>
<dbReference type="PANTHER" id="PTHR46250">
    <property type="entry name" value="MYB/SANT-LIKE DNA-BINDING DOMAIN PROTEIN-RELATED"/>
    <property type="match status" value="1"/>
</dbReference>
<evidence type="ECO:0008006" key="4">
    <source>
        <dbReference type="Google" id="ProtNLM"/>
    </source>
</evidence>
<evidence type="ECO:0000256" key="1">
    <source>
        <dbReference type="SAM" id="MobiDB-lite"/>
    </source>
</evidence>
<accession>A0AAV6WXF7</accession>
<keyword evidence="3" id="KW-1185">Reference proteome</keyword>
<feature type="region of interest" description="Disordered" evidence="1">
    <location>
        <begin position="217"/>
        <end position="351"/>
    </location>
</feature>
<organism evidence="2 3">
    <name type="scientific">Buddleja alternifolia</name>
    <dbReference type="NCBI Taxonomy" id="168488"/>
    <lineage>
        <taxon>Eukaryota</taxon>
        <taxon>Viridiplantae</taxon>
        <taxon>Streptophyta</taxon>
        <taxon>Embryophyta</taxon>
        <taxon>Tracheophyta</taxon>
        <taxon>Spermatophyta</taxon>
        <taxon>Magnoliopsida</taxon>
        <taxon>eudicotyledons</taxon>
        <taxon>Gunneridae</taxon>
        <taxon>Pentapetalae</taxon>
        <taxon>asterids</taxon>
        <taxon>lamiids</taxon>
        <taxon>Lamiales</taxon>
        <taxon>Scrophulariaceae</taxon>
        <taxon>Buddlejeae</taxon>
        <taxon>Buddleja</taxon>
    </lineage>
</organism>
<gene>
    <name evidence="2" type="ORF">BUALT_Bualt12G0139500</name>
</gene>
<protein>
    <recommendedName>
        <fullName evidence="4">Transposase</fullName>
    </recommendedName>
</protein>
<dbReference type="PANTHER" id="PTHR46250:SF15">
    <property type="entry name" value="OS01G0523800 PROTEIN"/>
    <property type="match status" value="1"/>
</dbReference>
<evidence type="ECO:0000313" key="2">
    <source>
        <dbReference type="EMBL" id="KAG8373137.1"/>
    </source>
</evidence>
<dbReference type="AlphaFoldDB" id="A0AAV6WXF7"/>
<dbReference type="EMBL" id="WHWC01000012">
    <property type="protein sequence ID" value="KAG8373137.1"/>
    <property type="molecule type" value="Genomic_DNA"/>
</dbReference>
<feature type="compositionally biased region" description="Basic and acidic residues" evidence="1">
    <location>
        <begin position="132"/>
        <end position="159"/>
    </location>
</feature>
<comment type="caution">
    <text evidence="2">The sequence shown here is derived from an EMBL/GenBank/DDBJ whole genome shotgun (WGS) entry which is preliminary data.</text>
</comment>
<evidence type="ECO:0000313" key="3">
    <source>
        <dbReference type="Proteomes" id="UP000826271"/>
    </source>
</evidence>
<reference evidence="2" key="1">
    <citation type="submission" date="2019-10" db="EMBL/GenBank/DDBJ databases">
        <authorList>
            <person name="Zhang R."/>
            <person name="Pan Y."/>
            <person name="Wang J."/>
            <person name="Ma R."/>
            <person name="Yu S."/>
        </authorList>
    </citation>
    <scope>NUCLEOTIDE SEQUENCE</scope>
    <source>
        <strain evidence="2">LA-IB0</strain>
        <tissue evidence="2">Leaf</tissue>
    </source>
</reference>
<proteinExistence type="predicted"/>
<name>A0AAV6WXF7_9LAMI</name>
<feature type="compositionally biased region" description="Polar residues" evidence="1">
    <location>
        <begin position="337"/>
        <end position="346"/>
    </location>
</feature>
<dbReference type="Proteomes" id="UP000826271">
    <property type="component" value="Unassembled WGS sequence"/>
</dbReference>
<sequence length="766" mass="83183">MGDKVYCITIHYLDKEAKITDIDEDRYGIIDLRDDVKEKLGLGDELVVMRCSIDGTNERMEVNSDKEVMEMFVRNQNVNNIDIFIEVAGVSEVDGNENEAEDGVEGFDFEDVLFDDSDEGSEDGIGYEGFEEGSKEDSKEGEGDKNELENYASDDHCETFNDSDDELPNDPLKGALTRNPAQFPTPPGERHTLGLGEGGVFRRASVVRCGICRGVGHNRSTCPKRLQPEGEVPPANATNLGENEDSVPLAATRNLKRKAIDPPASSQTRSTGRGRGRGRASTSQPIPPSSLSHPAAVRGKGKNRASSSQHVPTNAPNPPASSSQASVRGRGRGRGRSNTVAAQQVDSMGKAKHVSCEAQGCSRAASSQARVGSKAASIQAQVGSKGKAKAASSSKNALAPKVVSTQTATAPKVASTQHAVAPPVTTQRRDIVKEIRSKKLHDSPATTGRHPVKPNPVGYFRKFKDGGLVDSRYVTVSEKVLKREKPRYRTRKGTISVNVLGVVDIDMKFVYVFPGWEGSDADSRVLRDTVHRPNGLHVPTVSPNMRSSACNTTKSNGSKPLTDNGFRVGYLNHLVDEMTKVFPGTNHDHWLEIFGKDRANGGGAEDCGDAVNAVNQEQTQIESQASPNFEGVNAYTHTLDEHEVTSIDVRSMCSQLTSSGCSKKTNKGKRKLIESIAPLVKALDKFTNKADARLGKLTHIMTHEHKLSTKKEAVYETVSGVDDLTLQQKLVASNMIVKNHDVLELFFILPDETKGEQVRMMLNGKL</sequence>